<dbReference type="Proteomes" id="UP000027632">
    <property type="component" value="Unassembled WGS sequence"/>
</dbReference>
<reference evidence="1 2" key="1">
    <citation type="submission" date="2014-04" db="EMBL/GenBank/DDBJ databases">
        <title>Draft genome sequence of the novel Streptomyces griseorubens JSD-1 playing a role in carbon and nitrogen cycle.</title>
        <authorList>
            <consortium name="Shanghai Jiao Tong University"/>
            <person name="Feng H."/>
            <person name="Sun Y."/>
            <person name="Zhi Y."/>
            <person name="Mao L."/>
            <person name="Luo Y."/>
            <person name="Wei X."/>
            <person name="Zhou P."/>
        </authorList>
    </citation>
    <scope>NUCLEOTIDE SEQUENCE [LARGE SCALE GENOMIC DNA]</scope>
    <source>
        <strain evidence="1 2">JSD-1</strain>
    </source>
</reference>
<name>A0ABR4SVW0_9ACTN</name>
<comment type="caution">
    <text evidence="1">The sequence shown here is derived from an EMBL/GenBank/DDBJ whole genome shotgun (WGS) entry which is preliminary data.</text>
</comment>
<evidence type="ECO:0000313" key="2">
    <source>
        <dbReference type="Proteomes" id="UP000027632"/>
    </source>
</evidence>
<organism evidence="1 2">
    <name type="scientific">Streptomyces griseorubens</name>
    <dbReference type="NCBI Taxonomy" id="66897"/>
    <lineage>
        <taxon>Bacteria</taxon>
        <taxon>Bacillati</taxon>
        <taxon>Actinomycetota</taxon>
        <taxon>Actinomycetes</taxon>
        <taxon>Kitasatosporales</taxon>
        <taxon>Streptomycetaceae</taxon>
        <taxon>Streptomyces</taxon>
        <taxon>Streptomyces althioticus group</taxon>
    </lineage>
</organism>
<keyword evidence="2" id="KW-1185">Reference proteome</keyword>
<dbReference type="EMBL" id="JJMG01000198">
    <property type="protein sequence ID" value="KEG39195.1"/>
    <property type="molecule type" value="Genomic_DNA"/>
</dbReference>
<proteinExistence type="predicted"/>
<accession>A0ABR4SVW0</accession>
<evidence type="ECO:0000313" key="1">
    <source>
        <dbReference type="EMBL" id="KEG39195.1"/>
    </source>
</evidence>
<protein>
    <submittedName>
        <fullName evidence="1">Uncharacterized protein</fullName>
    </submittedName>
</protein>
<gene>
    <name evidence="1" type="ORF">DJ64_16555</name>
</gene>
<sequence length="68" mass="6877">MVVEVGGVGTIAQSIKAAAYRGTISMVGHVTLGGDAEHASLDEVLLALTYNMTSVRAIGGGSGSDRRT</sequence>